<protein>
    <recommendedName>
        <fullName evidence="2">Reverse transcriptase/retrotransposon-derived protein RNase H-like domain-containing protein</fullName>
    </recommendedName>
</protein>
<dbReference type="EMBL" id="OIVN01006348">
    <property type="protein sequence ID" value="SPD31176.1"/>
    <property type="molecule type" value="Genomic_DNA"/>
</dbReference>
<dbReference type="CDD" id="cd00303">
    <property type="entry name" value="retropepsin_like"/>
    <property type="match status" value="1"/>
</dbReference>
<evidence type="ECO:0000313" key="1">
    <source>
        <dbReference type="EMBL" id="SPD31176.1"/>
    </source>
</evidence>
<dbReference type="SUPFAM" id="SSF56672">
    <property type="entry name" value="DNA/RNA polymerases"/>
    <property type="match status" value="1"/>
</dbReference>
<proteinExistence type="predicted"/>
<dbReference type="InterPro" id="IPR043502">
    <property type="entry name" value="DNA/RNA_pol_sf"/>
</dbReference>
<organism evidence="1">
    <name type="scientific">Fagus sylvatica</name>
    <name type="common">Beechnut</name>
    <dbReference type="NCBI Taxonomy" id="28930"/>
    <lineage>
        <taxon>Eukaryota</taxon>
        <taxon>Viridiplantae</taxon>
        <taxon>Streptophyta</taxon>
        <taxon>Embryophyta</taxon>
        <taxon>Tracheophyta</taxon>
        <taxon>Spermatophyta</taxon>
        <taxon>Magnoliopsida</taxon>
        <taxon>eudicotyledons</taxon>
        <taxon>Gunneridae</taxon>
        <taxon>Pentapetalae</taxon>
        <taxon>rosids</taxon>
        <taxon>fabids</taxon>
        <taxon>Fagales</taxon>
        <taxon>Fagaceae</taxon>
        <taxon>Fagus</taxon>
    </lineage>
</organism>
<name>A0A2N9J0U0_FAGSY</name>
<gene>
    <name evidence="1" type="ORF">FSB_LOCUS59058</name>
</gene>
<reference evidence="1" key="1">
    <citation type="submission" date="2018-02" db="EMBL/GenBank/DDBJ databases">
        <authorList>
            <person name="Cohen D.B."/>
            <person name="Kent A.D."/>
        </authorList>
    </citation>
    <scope>NUCLEOTIDE SEQUENCE</scope>
</reference>
<dbReference type="Gene3D" id="2.40.70.10">
    <property type="entry name" value="Acid Proteases"/>
    <property type="match status" value="1"/>
</dbReference>
<dbReference type="AlphaFoldDB" id="A0A2N9J0U0"/>
<sequence length="440" mass="51032">MLEDVVEIEDVVESDDEELVGGDNEEEEGVVLVMKKTLLTPRKEEDDEWLQDNIFHSTCSILGKVYQLVIDAGSCENVVSQEAVNKLGLKTEEHHHPYKLSWLKKRGEIKVTRRCMVPFSIRKKYEDVVSCDVVPMDVCHLLLGRPWQYDRDTCHNGRNNTYSLKINGNKITLLPMKHQTLEDHVMHLRRVFELLREKKLYANLKKCSFCVNTVTFLGYIVSDKGIFMDEEKVRAIMEWPIPKTVGEVRSFHGLATFYRRPFKRLNSQQTLNKRHGKWVSYLQQFNFSIKHKSGSLNKVADGLSKRQSLSVMMRTNVSGFKEFKESYKEDGKQWLVVQALQQGTLKTLHLRMVYGLQPAGVADLLPLPLPTKFDLKALDMVQHMQQVHQAVQQKIQKTNAKYKARVDQNRRQPLFEEGDLVWVYLPKERQPGGPYSKLQD</sequence>
<evidence type="ECO:0008006" key="2">
    <source>
        <dbReference type="Google" id="ProtNLM"/>
    </source>
</evidence>
<dbReference type="Gene3D" id="3.30.70.270">
    <property type="match status" value="2"/>
</dbReference>
<dbReference type="InterPro" id="IPR043128">
    <property type="entry name" value="Rev_trsase/Diguanyl_cyclase"/>
</dbReference>
<accession>A0A2N9J0U0</accession>
<dbReference type="PANTHER" id="PTHR35046:SF18">
    <property type="entry name" value="RNA-DIRECTED DNA POLYMERASE"/>
    <property type="match status" value="1"/>
</dbReference>
<dbReference type="PANTHER" id="PTHR35046">
    <property type="entry name" value="ZINC KNUCKLE (CCHC-TYPE) FAMILY PROTEIN"/>
    <property type="match status" value="1"/>
</dbReference>
<dbReference type="InterPro" id="IPR021109">
    <property type="entry name" value="Peptidase_aspartic_dom_sf"/>
</dbReference>